<feature type="domain" description="Retrovirus-related Pol polyprotein from transposon TNT 1-94-like beta-barrel" evidence="2">
    <location>
        <begin position="551"/>
        <end position="629"/>
    </location>
</feature>
<gene>
    <name evidence="3" type="ORF">Ctob_016505</name>
</gene>
<dbReference type="OrthoDB" id="413361at2759"/>
<comment type="caution">
    <text evidence="3">The sequence shown here is derived from an EMBL/GenBank/DDBJ whole genome shotgun (WGS) entry which is preliminary data.</text>
</comment>
<evidence type="ECO:0000313" key="3">
    <source>
        <dbReference type="EMBL" id="KOO32849.1"/>
    </source>
</evidence>
<feature type="region of interest" description="Disordered" evidence="1">
    <location>
        <begin position="348"/>
        <end position="369"/>
    </location>
</feature>
<proteinExistence type="predicted"/>
<dbReference type="AlphaFoldDB" id="A0A0M0K207"/>
<evidence type="ECO:0000313" key="4">
    <source>
        <dbReference type="Proteomes" id="UP000037460"/>
    </source>
</evidence>
<organism evidence="3 4">
    <name type="scientific">Chrysochromulina tobinii</name>
    <dbReference type="NCBI Taxonomy" id="1460289"/>
    <lineage>
        <taxon>Eukaryota</taxon>
        <taxon>Haptista</taxon>
        <taxon>Haptophyta</taxon>
        <taxon>Prymnesiophyceae</taxon>
        <taxon>Prymnesiales</taxon>
        <taxon>Chrysochromulinaceae</taxon>
        <taxon>Chrysochromulina</taxon>
    </lineage>
</organism>
<dbReference type="Proteomes" id="UP000037460">
    <property type="component" value="Unassembled WGS sequence"/>
</dbReference>
<feature type="non-terminal residue" evidence="3">
    <location>
        <position position="793"/>
    </location>
</feature>
<feature type="compositionally biased region" description="Basic and acidic residues" evidence="1">
    <location>
        <begin position="352"/>
        <end position="368"/>
    </location>
</feature>
<dbReference type="InterPro" id="IPR054722">
    <property type="entry name" value="PolX-like_BBD"/>
</dbReference>
<evidence type="ECO:0000256" key="1">
    <source>
        <dbReference type="SAM" id="MobiDB-lite"/>
    </source>
</evidence>
<dbReference type="EMBL" id="JWZX01001670">
    <property type="protein sequence ID" value="KOO32849.1"/>
    <property type="molecule type" value="Genomic_DNA"/>
</dbReference>
<reference evidence="4" key="1">
    <citation type="journal article" date="2015" name="PLoS Genet.">
        <title>Genome Sequence and Transcriptome Analyses of Chrysochromulina tobin: Metabolic Tools for Enhanced Algal Fitness in the Prominent Order Prymnesiales (Haptophyceae).</title>
        <authorList>
            <person name="Hovde B.T."/>
            <person name="Deodato C.R."/>
            <person name="Hunsperger H.M."/>
            <person name="Ryken S.A."/>
            <person name="Yost W."/>
            <person name="Jha R.K."/>
            <person name="Patterson J."/>
            <person name="Monnat R.J. Jr."/>
            <person name="Barlow S.B."/>
            <person name="Starkenburg S.R."/>
            <person name="Cattolico R.A."/>
        </authorList>
    </citation>
    <scope>NUCLEOTIDE SEQUENCE</scope>
    <source>
        <strain evidence="4">CCMP291</strain>
    </source>
</reference>
<accession>A0A0M0K207</accession>
<name>A0A0M0K207_9EUKA</name>
<evidence type="ECO:0000259" key="2">
    <source>
        <dbReference type="Pfam" id="PF22936"/>
    </source>
</evidence>
<sequence length="793" mass="84932">MSADDDSTLSDTIIDKLAPTTADGIPLVWSSDNDAHLEGILFEVGKFFKRKGLFQPFFKHHAAALRNGKLAVDHYGSTLFTTDRIKDEHDFHNPCPPTAQRLANYEISRNTPGSPHHGGKSAPSLTKIPDECADTTVLSKHAVEAEDSKLLTSLTYTFGRSVSSDEMIDAADGSGYKLLEALRKRAKNANTKDKALVAAQYAKIIRDGVPHGTELKVESLKNYIKEYKSIKRNVPEKSRHSDEAEIDMIDLIAVKDPSVREIYELKRNAQPPANLDEAVSLLNSILRGRARCDEIDEVNAATPTAGLSLAADSSGSLKALLAALGKSGADAKSLASLVSTLQAVADPTKTNAGDKDKKPPLDIPRGPDGKPTTWIEGMALCRCGIGGGKHLFKDCPKAKEKASKKAKKALAAVPPSGLTSSDALAAITALLSQIVVDGGAGTGPVAGNGVESKSDSAYFFPSRTLNTIGAVSVNGAVPVRAHTTGQWRSRQPLRLVTPSTGDLPYRGQWLPSREDSETCVLIASDKLTAAELRGTGARTDLFSSVIIFGAVDSGCTGSLTPHLSALINVRPCDEKFSSADGALTAASCIGDMPVVLRDLHGQPHAVVFRNVRCVPDFHYTLLSVTQLWEEQRIDAQFADSRSLRLPNGLRFPYLAGRRLPSLSMVSTARLAPKPPPAAELLHRRSHLGVDKIRHAAHTTVDAPKILASASATARTSSCSSCAAARIRRAAHPGTLSAPAPEPGVLHYDLKELVLSIGGYRYVVFAIDEYSRFVFVEFIKLKSDADAAIKRCIA</sequence>
<protein>
    <recommendedName>
        <fullName evidence="2">Retrovirus-related Pol polyprotein from transposon TNT 1-94-like beta-barrel domain-containing protein</fullName>
    </recommendedName>
</protein>
<keyword evidence="4" id="KW-1185">Reference proteome</keyword>
<dbReference type="Pfam" id="PF22936">
    <property type="entry name" value="Pol_BBD"/>
    <property type="match status" value="1"/>
</dbReference>